<dbReference type="KEGG" id="aeh:Mlg_2002"/>
<dbReference type="EMBL" id="CP000453">
    <property type="protein sequence ID" value="ABI57344.1"/>
    <property type="molecule type" value="Genomic_DNA"/>
</dbReference>
<reference evidence="3" key="1">
    <citation type="submission" date="2006-08" db="EMBL/GenBank/DDBJ databases">
        <title>Complete sequence of Alkalilimnicola ehrilichei MLHE-1.</title>
        <authorList>
            <person name="Copeland A."/>
            <person name="Lucas S."/>
            <person name="Lapidus A."/>
            <person name="Barry K."/>
            <person name="Detter J.C."/>
            <person name="Glavina del Rio T."/>
            <person name="Hammon N."/>
            <person name="Israni S."/>
            <person name="Dalin E."/>
            <person name="Tice H."/>
            <person name="Pitluck S."/>
            <person name="Sims D."/>
            <person name="Brettin T."/>
            <person name="Bruce D."/>
            <person name="Han C."/>
            <person name="Tapia R."/>
            <person name="Gilna P."/>
            <person name="Schmutz J."/>
            <person name="Larimer F."/>
            <person name="Land M."/>
            <person name="Hauser L."/>
            <person name="Kyrpides N."/>
            <person name="Mikhailova N."/>
            <person name="Oremland R.S."/>
            <person name="Hoeft S.E."/>
            <person name="Switzer-Blum J."/>
            <person name="Kulp T."/>
            <person name="King G."/>
            <person name="Tabita R."/>
            <person name="Witte B."/>
            <person name="Santini J.M."/>
            <person name="Basu P."/>
            <person name="Hollibaugh J.T."/>
            <person name="Xie G."/>
            <person name="Stolz J.F."/>
            <person name="Richardson P."/>
        </authorList>
    </citation>
    <scope>NUCLEOTIDE SEQUENCE [LARGE SCALE GENOMIC DNA]</scope>
    <source>
        <strain evidence="3">ATCC BAA-1101 / DSM 17681 / MLHE-1</strain>
    </source>
</reference>
<keyword evidence="1" id="KW-1133">Transmembrane helix</keyword>
<gene>
    <name evidence="2" type="ordered locus">Mlg_2002</name>
</gene>
<feature type="transmembrane region" description="Helical" evidence="1">
    <location>
        <begin position="6"/>
        <end position="28"/>
    </location>
</feature>
<name>Q0A743_ALKEH</name>
<evidence type="ECO:0000256" key="1">
    <source>
        <dbReference type="SAM" id="Phobius"/>
    </source>
</evidence>
<evidence type="ECO:0000313" key="2">
    <source>
        <dbReference type="EMBL" id="ABI57344.1"/>
    </source>
</evidence>
<keyword evidence="1" id="KW-0472">Membrane</keyword>
<feature type="transmembrane region" description="Helical" evidence="1">
    <location>
        <begin position="55"/>
        <end position="75"/>
    </location>
</feature>
<proteinExistence type="predicted"/>
<dbReference type="HOGENOM" id="CLU_2617098_0_0_6"/>
<dbReference type="AlphaFoldDB" id="Q0A743"/>
<sequence length="81" mass="9396">MSMTPFTFAMYVIAFAILLSFPVRHLIFNFSVRRLQIRVQRELSEEELAGQKRRAWVLATFISISFSFIFSLNIVGMPSYG</sequence>
<organism evidence="2 3">
    <name type="scientific">Alkalilimnicola ehrlichii (strain ATCC BAA-1101 / DSM 17681 / MLHE-1)</name>
    <dbReference type="NCBI Taxonomy" id="187272"/>
    <lineage>
        <taxon>Bacteria</taxon>
        <taxon>Pseudomonadati</taxon>
        <taxon>Pseudomonadota</taxon>
        <taxon>Gammaproteobacteria</taxon>
        <taxon>Chromatiales</taxon>
        <taxon>Ectothiorhodospiraceae</taxon>
        <taxon>Alkalilimnicola</taxon>
    </lineage>
</organism>
<accession>Q0A743</accession>
<protein>
    <submittedName>
        <fullName evidence="2">Uncharacterized protein</fullName>
    </submittedName>
</protein>
<keyword evidence="1" id="KW-0812">Transmembrane</keyword>
<keyword evidence="3" id="KW-1185">Reference proteome</keyword>
<evidence type="ECO:0000313" key="3">
    <source>
        <dbReference type="Proteomes" id="UP000001962"/>
    </source>
</evidence>
<dbReference type="Proteomes" id="UP000001962">
    <property type="component" value="Chromosome"/>
</dbReference>